<organism evidence="1 2">
    <name type="scientific">Photobacterium damselae subsp. damselae</name>
    <name type="common">Listonella damsela</name>
    <dbReference type="NCBI Taxonomy" id="85581"/>
    <lineage>
        <taxon>Bacteria</taxon>
        <taxon>Pseudomonadati</taxon>
        <taxon>Pseudomonadota</taxon>
        <taxon>Gammaproteobacteria</taxon>
        <taxon>Vibrionales</taxon>
        <taxon>Vibrionaceae</taxon>
        <taxon>Photobacterium</taxon>
    </lineage>
</organism>
<comment type="caution">
    <text evidence="1">The sequence shown here is derived from an EMBL/GenBank/DDBJ whole genome shotgun (WGS) entry which is preliminary data.</text>
</comment>
<dbReference type="InterPro" id="IPR025683">
    <property type="entry name" value="Protein_beta"/>
</dbReference>
<dbReference type="Pfam" id="PF14350">
    <property type="entry name" value="Beta_protein"/>
    <property type="match status" value="1"/>
</dbReference>
<name>A0A850QIS4_PHODD</name>
<accession>A0A850QIS4</accession>
<sequence length="389" mass="43604">MIPKYVPISRAKSGEFEAYRQLDKSVKKSILPIFELPPMTEDMLSRKKYASVSNPYEIYVQAIASEIKDVAPDGAIGIDINSWASNATVESGEHVLGFFSSCLTHLGCDVIPVVGYDRWEDDEYATILKQLSKTTNRFFIRLDNDAFGDMQEEDYFLEVFEDIVSTLDIDTFRSSVVFDCGDVSVAKSSIVAIQDNIMLALKLLEGYTFKFMSMAGCSIAGDINGMVDTINSQAPVIRKEVKAWKSIKAFNPNLNLVFGDYGISNPTVSVDMAPYANGKIRYTISDSYWVVRGYPRNQGEKGAQMHDLCRRLIASGHYMDASFSWGDRMISICANEACVDGKKEPFKGSTTQWVSIDTTHHMTYVVEEVKEFELSLSSTKKMEMVTVRK</sequence>
<proteinExistence type="predicted"/>
<dbReference type="Proteomes" id="UP000533429">
    <property type="component" value="Unassembled WGS sequence"/>
</dbReference>
<evidence type="ECO:0000313" key="1">
    <source>
        <dbReference type="EMBL" id="NVO99456.1"/>
    </source>
</evidence>
<dbReference type="EMBL" id="JABXOR010000275">
    <property type="protein sequence ID" value="NVO99456.1"/>
    <property type="molecule type" value="Genomic_DNA"/>
</dbReference>
<reference evidence="1 2" key="1">
    <citation type="submission" date="2020-06" db="EMBL/GenBank/DDBJ databases">
        <title>Photobacterium damselae subsp. damselae comparative genomics.</title>
        <authorList>
            <person name="Osorio C.R."/>
        </authorList>
    </citation>
    <scope>NUCLEOTIDE SEQUENCE [LARGE SCALE GENOMIC DNA]</scope>
    <source>
        <strain evidence="1 2">TW250/03</strain>
    </source>
</reference>
<evidence type="ECO:0000313" key="2">
    <source>
        <dbReference type="Proteomes" id="UP000533429"/>
    </source>
</evidence>
<dbReference type="RefSeq" id="WP_341489525.1">
    <property type="nucleotide sequence ID" value="NZ_CP146971.1"/>
</dbReference>
<protein>
    <submittedName>
        <fullName evidence="1">Beta family protein</fullName>
    </submittedName>
</protein>
<gene>
    <name evidence="1" type="ORF">HWA77_04450</name>
</gene>
<dbReference type="AlphaFoldDB" id="A0A850QIS4"/>
<dbReference type="GeneID" id="93400127"/>